<evidence type="ECO:0000313" key="2">
    <source>
        <dbReference type="EMBL" id="KAF2489231.1"/>
    </source>
</evidence>
<reference evidence="2" key="1">
    <citation type="journal article" date="2020" name="Stud. Mycol.">
        <title>101 Dothideomycetes genomes: a test case for predicting lifestyles and emergence of pathogens.</title>
        <authorList>
            <person name="Haridas S."/>
            <person name="Albert R."/>
            <person name="Binder M."/>
            <person name="Bloem J."/>
            <person name="Labutti K."/>
            <person name="Salamov A."/>
            <person name="Andreopoulos B."/>
            <person name="Baker S."/>
            <person name="Barry K."/>
            <person name="Bills G."/>
            <person name="Bluhm B."/>
            <person name="Cannon C."/>
            <person name="Castanera R."/>
            <person name="Culley D."/>
            <person name="Daum C."/>
            <person name="Ezra D."/>
            <person name="Gonzalez J."/>
            <person name="Henrissat B."/>
            <person name="Kuo A."/>
            <person name="Liang C."/>
            <person name="Lipzen A."/>
            <person name="Lutzoni F."/>
            <person name="Magnuson J."/>
            <person name="Mondo S."/>
            <person name="Nolan M."/>
            <person name="Ohm R."/>
            <person name="Pangilinan J."/>
            <person name="Park H.-J."/>
            <person name="Ramirez L."/>
            <person name="Alfaro M."/>
            <person name="Sun H."/>
            <person name="Tritt A."/>
            <person name="Yoshinaga Y."/>
            <person name="Zwiers L.-H."/>
            <person name="Turgeon B."/>
            <person name="Goodwin S."/>
            <person name="Spatafora J."/>
            <person name="Crous P."/>
            <person name="Grigoriev I."/>
        </authorList>
    </citation>
    <scope>NUCLEOTIDE SEQUENCE</scope>
    <source>
        <strain evidence="2">CBS 269.34</strain>
    </source>
</reference>
<accession>A0A6A6QAS1</accession>
<dbReference type="Pfam" id="PF06985">
    <property type="entry name" value="HET"/>
    <property type="match status" value="1"/>
</dbReference>
<feature type="non-terminal residue" evidence="2">
    <location>
        <position position="155"/>
    </location>
</feature>
<dbReference type="OrthoDB" id="5428863at2759"/>
<feature type="non-terminal residue" evidence="2">
    <location>
        <position position="1"/>
    </location>
</feature>
<dbReference type="InterPro" id="IPR010730">
    <property type="entry name" value="HET"/>
</dbReference>
<dbReference type="PANTHER" id="PTHR33112:SF1">
    <property type="entry name" value="HETEROKARYON INCOMPATIBILITY DOMAIN-CONTAINING PROTEIN"/>
    <property type="match status" value="1"/>
</dbReference>
<proteinExistence type="predicted"/>
<organism evidence="2 3">
    <name type="scientific">Lophium mytilinum</name>
    <dbReference type="NCBI Taxonomy" id="390894"/>
    <lineage>
        <taxon>Eukaryota</taxon>
        <taxon>Fungi</taxon>
        <taxon>Dikarya</taxon>
        <taxon>Ascomycota</taxon>
        <taxon>Pezizomycotina</taxon>
        <taxon>Dothideomycetes</taxon>
        <taxon>Pleosporomycetidae</taxon>
        <taxon>Mytilinidiales</taxon>
        <taxon>Mytilinidiaceae</taxon>
        <taxon>Lophium</taxon>
    </lineage>
</organism>
<evidence type="ECO:0000313" key="3">
    <source>
        <dbReference type="Proteomes" id="UP000799750"/>
    </source>
</evidence>
<dbReference type="PANTHER" id="PTHR33112">
    <property type="entry name" value="DOMAIN PROTEIN, PUTATIVE-RELATED"/>
    <property type="match status" value="1"/>
</dbReference>
<dbReference type="EMBL" id="MU004199">
    <property type="protein sequence ID" value="KAF2489231.1"/>
    <property type="molecule type" value="Genomic_DNA"/>
</dbReference>
<name>A0A6A6QAS1_9PEZI</name>
<protein>
    <submittedName>
        <fullName evidence="2">Heterokaryon incompatibility</fullName>
    </submittedName>
</protein>
<sequence length="155" mass="17566">ADCSYVALSYVWGPDTRRGEKALPKTIEDAVNVTLSMGFDYLWVDALCIEQSVKEDMEKQLQQMDLVYRLAKLTIVAVASPDAHHGLSGITATRPNRQAQFEINGLRLTSIISRPWDEVDSSPWNSRGWTFQEGLFSTRCLLFTESQVILDCRHQ</sequence>
<dbReference type="Proteomes" id="UP000799750">
    <property type="component" value="Unassembled WGS sequence"/>
</dbReference>
<dbReference type="AlphaFoldDB" id="A0A6A6QAS1"/>
<gene>
    <name evidence="2" type="ORF">BU16DRAFT_447237</name>
</gene>
<evidence type="ECO:0000259" key="1">
    <source>
        <dbReference type="Pfam" id="PF06985"/>
    </source>
</evidence>
<feature type="domain" description="Heterokaryon incompatibility" evidence="1">
    <location>
        <begin position="5"/>
        <end position="133"/>
    </location>
</feature>
<keyword evidence="3" id="KW-1185">Reference proteome</keyword>